<dbReference type="GO" id="GO:0005737">
    <property type="term" value="C:cytoplasm"/>
    <property type="evidence" value="ECO:0007669"/>
    <property type="project" value="UniProtKB-SubCell"/>
</dbReference>
<evidence type="ECO:0000256" key="2">
    <source>
        <dbReference type="ARBA" id="ARBA00008350"/>
    </source>
</evidence>
<dbReference type="PANTHER" id="PTHR12474">
    <property type="entry name" value="P53 REGULATED PA26 NUCLEAR PROTEIN SESTRIN"/>
    <property type="match status" value="1"/>
</dbReference>
<comment type="caution">
    <text evidence="4">The sequence shown here is derived from an EMBL/GenBank/DDBJ whole genome shotgun (WGS) entry which is preliminary data.</text>
</comment>
<keyword evidence="3" id="KW-0963">Cytoplasm</keyword>
<keyword evidence="5" id="KW-1185">Reference proteome</keyword>
<evidence type="ECO:0000313" key="5">
    <source>
        <dbReference type="Proteomes" id="UP000054937"/>
    </source>
</evidence>
<sequence>METLSLENQIQLDDDQQQYLDEIRQLLPAFIDLQNDSTAYLEEQINEVINLLKYRQKDYPMLDETVFKLIKERDHQLPVDSLKPMFKKIYEEFFQGYVYEQPKISVFFDNDQFPDIMVVKKFLADLEKKQNLNLNSNSNQIQNENQEIDIQEEISNIDLDLQKQASANLIQSKEVYNKIGEEIKSYQSNSYENNIQVLLTKIFNFFDGRIPKIFNSFLFFPTHLHNYFECFEEFYINPGPIPFEQVYFITIMTAAACENLYVYNLFMERFRRLGGKQTWIENGFEALPLKLQKVWELIWASLIHPTNLLKKSKELFSHLSQGETGEFWNNNEIAYIILIINFTINLVNVAQGFGLMQQDQLEFQGRFNIIDENIFQGSEKEKSDYSQSEQLESSQQMGQIQSEKIIFIKGENKQKNSSAKNSIAKTSSCNNEIISTKSSDELNNENQKYNNILQDSISTNTSPNLISVNQKDLLEKNCSITLIKNDGQNQENLEINCSENSTYNNSTNQNSSYSKTNEINYQKQIVTNEVIQFLNSNIQDEENLKKNENLRDVSSEDEFDGFEFEPVQKSHFSKYVCYSKFFSQCRSNKKTKDQLTEEEYNWNNHFQDYLNELGYSRLMQKLQNKVNHVQKMTNNDFGETKGIDTGKFRNCLWDYVEILQGYKKKQEIDYKTTSMLLNKKFKKYLRKLTNEPWNIQKSDIQKIPYAFQPKDYIHVAILAGECKFHTRLIYNFYCFDKFRQTSFI</sequence>
<dbReference type="AlphaFoldDB" id="A0A0V0QCE6"/>
<dbReference type="InterPro" id="IPR006730">
    <property type="entry name" value="Sestrin"/>
</dbReference>
<reference evidence="4 5" key="1">
    <citation type="journal article" date="2015" name="Sci. Rep.">
        <title>Genome of the facultative scuticociliatosis pathogen Pseudocohnilembus persalinus provides insight into its virulence through horizontal gene transfer.</title>
        <authorList>
            <person name="Xiong J."/>
            <person name="Wang G."/>
            <person name="Cheng J."/>
            <person name="Tian M."/>
            <person name="Pan X."/>
            <person name="Warren A."/>
            <person name="Jiang C."/>
            <person name="Yuan D."/>
            <person name="Miao W."/>
        </authorList>
    </citation>
    <scope>NUCLEOTIDE SEQUENCE [LARGE SCALE GENOMIC DNA]</scope>
    <source>
        <strain evidence="4">36N120E</strain>
    </source>
</reference>
<dbReference type="Pfam" id="PF04636">
    <property type="entry name" value="PA26"/>
    <property type="match status" value="2"/>
</dbReference>
<dbReference type="SUPFAM" id="SSF69118">
    <property type="entry name" value="AhpD-like"/>
    <property type="match status" value="1"/>
</dbReference>
<dbReference type="GO" id="GO:0016239">
    <property type="term" value="P:positive regulation of macroautophagy"/>
    <property type="evidence" value="ECO:0007669"/>
    <property type="project" value="TreeGrafter"/>
</dbReference>
<dbReference type="PANTHER" id="PTHR12474:SF0">
    <property type="entry name" value="SESTRIN HOMOLOG"/>
    <property type="match status" value="1"/>
</dbReference>
<dbReference type="GO" id="GO:1990253">
    <property type="term" value="P:cellular response to leucine starvation"/>
    <property type="evidence" value="ECO:0007669"/>
    <property type="project" value="TreeGrafter"/>
</dbReference>
<evidence type="ECO:0000256" key="3">
    <source>
        <dbReference type="ARBA" id="ARBA00022490"/>
    </source>
</evidence>
<organism evidence="4 5">
    <name type="scientific">Pseudocohnilembus persalinus</name>
    <name type="common">Ciliate</name>
    <dbReference type="NCBI Taxonomy" id="266149"/>
    <lineage>
        <taxon>Eukaryota</taxon>
        <taxon>Sar</taxon>
        <taxon>Alveolata</taxon>
        <taxon>Ciliophora</taxon>
        <taxon>Intramacronucleata</taxon>
        <taxon>Oligohymenophorea</taxon>
        <taxon>Scuticociliatia</taxon>
        <taxon>Philasterida</taxon>
        <taxon>Pseudocohnilembidae</taxon>
        <taxon>Pseudocohnilembus</taxon>
    </lineage>
</organism>
<dbReference type="GO" id="GO:0070728">
    <property type="term" value="F:L-leucine binding"/>
    <property type="evidence" value="ECO:0007669"/>
    <property type="project" value="TreeGrafter"/>
</dbReference>
<comment type="subcellular location">
    <subcellularLocation>
        <location evidence="1">Cytoplasm</location>
    </subcellularLocation>
</comment>
<comment type="similarity">
    <text evidence="2">Belongs to the sestrin family.</text>
</comment>
<dbReference type="EMBL" id="LDAU01000202">
    <property type="protein sequence ID" value="KRW99880.1"/>
    <property type="molecule type" value="Genomic_DNA"/>
</dbReference>
<dbReference type="OMA" id="TASAYEC"/>
<accession>A0A0V0QCE6</accession>
<protein>
    <submittedName>
        <fullName evidence="4">Uncharacterized protein</fullName>
    </submittedName>
</protein>
<evidence type="ECO:0000256" key="1">
    <source>
        <dbReference type="ARBA" id="ARBA00004496"/>
    </source>
</evidence>
<dbReference type="GO" id="GO:0071233">
    <property type="term" value="P:cellular response to L-leucine"/>
    <property type="evidence" value="ECO:0007669"/>
    <property type="project" value="TreeGrafter"/>
</dbReference>
<dbReference type="GO" id="GO:1904262">
    <property type="term" value="P:negative regulation of TORC1 signaling"/>
    <property type="evidence" value="ECO:0007669"/>
    <property type="project" value="TreeGrafter"/>
</dbReference>
<name>A0A0V0QCE6_PSEPJ</name>
<dbReference type="InterPro" id="IPR029032">
    <property type="entry name" value="AhpD-like"/>
</dbReference>
<evidence type="ECO:0000313" key="4">
    <source>
        <dbReference type="EMBL" id="KRW99880.1"/>
    </source>
</evidence>
<dbReference type="Proteomes" id="UP000054937">
    <property type="component" value="Unassembled WGS sequence"/>
</dbReference>
<dbReference type="GO" id="GO:0005634">
    <property type="term" value="C:nucleus"/>
    <property type="evidence" value="ECO:0007669"/>
    <property type="project" value="InterPro"/>
</dbReference>
<dbReference type="OrthoDB" id="337464at2759"/>
<proteinExistence type="inferred from homology"/>
<dbReference type="GO" id="GO:1901031">
    <property type="term" value="P:regulation of response to reactive oxygen species"/>
    <property type="evidence" value="ECO:0007669"/>
    <property type="project" value="InterPro"/>
</dbReference>
<gene>
    <name evidence="4" type="ORF">PPERSA_12556</name>
</gene>
<dbReference type="GO" id="GO:0016684">
    <property type="term" value="F:oxidoreductase activity, acting on peroxide as acceptor"/>
    <property type="evidence" value="ECO:0007669"/>
    <property type="project" value="TreeGrafter"/>
</dbReference>
<dbReference type="InParanoid" id="A0A0V0QCE6"/>